<protein>
    <recommendedName>
        <fullName evidence="3">Endonuclease/exonuclease/phosphatase domain-containing protein</fullName>
    </recommendedName>
</protein>
<dbReference type="EMBL" id="JAHQIW010006191">
    <property type="protein sequence ID" value="KAJ1368449.1"/>
    <property type="molecule type" value="Genomic_DNA"/>
</dbReference>
<gene>
    <name evidence="1" type="ORF">KIN20_029578</name>
</gene>
<organism evidence="1 2">
    <name type="scientific">Parelaphostrongylus tenuis</name>
    <name type="common">Meningeal worm</name>
    <dbReference type="NCBI Taxonomy" id="148309"/>
    <lineage>
        <taxon>Eukaryota</taxon>
        <taxon>Metazoa</taxon>
        <taxon>Ecdysozoa</taxon>
        <taxon>Nematoda</taxon>
        <taxon>Chromadorea</taxon>
        <taxon>Rhabditida</taxon>
        <taxon>Rhabditina</taxon>
        <taxon>Rhabditomorpha</taxon>
        <taxon>Strongyloidea</taxon>
        <taxon>Metastrongylidae</taxon>
        <taxon>Parelaphostrongylus</taxon>
    </lineage>
</organism>
<dbReference type="SUPFAM" id="SSF56219">
    <property type="entry name" value="DNase I-like"/>
    <property type="match status" value="1"/>
</dbReference>
<name>A0AAD5WFL7_PARTN</name>
<accession>A0AAD5WFL7</accession>
<sequence length="84" mass="9507">MRQLNNATFVIREEEVPLRSVGGTPVKRNIEITVINCYSPSDAAGEHKFDAFHHQLEEVIRDAKAYYKIVVGDFNVRLGMANES</sequence>
<dbReference type="Gene3D" id="3.60.10.10">
    <property type="entry name" value="Endonuclease/exonuclease/phosphatase"/>
    <property type="match status" value="1"/>
</dbReference>
<evidence type="ECO:0000313" key="1">
    <source>
        <dbReference type="EMBL" id="KAJ1368449.1"/>
    </source>
</evidence>
<dbReference type="Proteomes" id="UP001196413">
    <property type="component" value="Unassembled WGS sequence"/>
</dbReference>
<reference evidence="1" key="1">
    <citation type="submission" date="2021-06" db="EMBL/GenBank/DDBJ databases">
        <title>Parelaphostrongylus tenuis whole genome reference sequence.</title>
        <authorList>
            <person name="Garwood T.J."/>
            <person name="Larsen P.A."/>
            <person name="Fountain-Jones N.M."/>
            <person name="Garbe J.R."/>
            <person name="Macchietto M.G."/>
            <person name="Kania S.A."/>
            <person name="Gerhold R.W."/>
            <person name="Richards J.E."/>
            <person name="Wolf T.M."/>
        </authorList>
    </citation>
    <scope>NUCLEOTIDE SEQUENCE</scope>
    <source>
        <strain evidence="1">MNPRO001-30</strain>
        <tissue evidence="1">Meninges</tissue>
    </source>
</reference>
<keyword evidence="2" id="KW-1185">Reference proteome</keyword>
<evidence type="ECO:0000313" key="2">
    <source>
        <dbReference type="Proteomes" id="UP001196413"/>
    </source>
</evidence>
<comment type="caution">
    <text evidence="1">The sequence shown here is derived from an EMBL/GenBank/DDBJ whole genome shotgun (WGS) entry which is preliminary data.</text>
</comment>
<evidence type="ECO:0008006" key="3">
    <source>
        <dbReference type="Google" id="ProtNLM"/>
    </source>
</evidence>
<proteinExistence type="predicted"/>
<dbReference type="InterPro" id="IPR036691">
    <property type="entry name" value="Endo/exonu/phosph_ase_sf"/>
</dbReference>
<dbReference type="AlphaFoldDB" id="A0AAD5WFL7"/>